<name>A0A9X0JKH9_9PSED</name>
<comment type="caution">
    <text evidence="1">The sequence shown here is derived from an EMBL/GenBank/DDBJ whole genome shotgun (WGS) entry which is preliminary data.</text>
</comment>
<dbReference type="AlphaFoldDB" id="A0A9X0JKH9"/>
<evidence type="ECO:0000313" key="2">
    <source>
        <dbReference type="Proteomes" id="UP000029719"/>
    </source>
</evidence>
<gene>
    <name evidence="1" type="ORF">LT42_08030</name>
</gene>
<sequence length="99" mass="11168">MFALVFFAGKRAPTVDFRQLRHWRRAQWCVNRGIGVVRRSASTAALASCAGVRQPRHRRGAQECVNRSIGVVRRSASTAALAWCAGVRQPQHWRRAQDL</sequence>
<dbReference type="Proteomes" id="UP000029719">
    <property type="component" value="Unassembled WGS sequence"/>
</dbReference>
<organism evidence="1 2">
    <name type="scientific">Pseudomonas lutea</name>
    <dbReference type="NCBI Taxonomy" id="243924"/>
    <lineage>
        <taxon>Bacteria</taxon>
        <taxon>Pseudomonadati</taxon>
        <taxon>Pseudomonadota</taxon>
        <taxon>Gammaproteobacteria</taxon>
        <taxon>Pseudomonadales</taxon>
        <taxon>Pseudomonadaceae</taxon>
        <taxon>Pseudomonas</taxon>
    </lineage>
</organism>
<accession>A0A9X0JKH9</accession>
<proteinExistence type="predicted"/>
<protein>
    <submittedName>
        <fullName evidence="1">Uncharacterized protein</fullName>
    </submittedName>
</protein>
<dbReference type="EMBL" id="JRMB01000001">
    <property type="protein sequence ID" value="KGF65848.1"/>
    <property type="molecule type" value="Genomic_DNA"/>
</dbReference>
<evidence type="ECO:0000313" key="1">
    <source>
        <dbReference type="EMBL" id="KGF65848.1"/>
    </source>
</evidence>
<reference evidence="1 2" key="1">
    <citation type="submission" date="2014-09" db="EMBL/GenBank/DDBJ databases">
        <title>Genome sequence of Pseudomonas lutea strain DSM 17257T.</title>
        <authorList>
            <person name="Kwak Y."/>
            <person name="Shin J.-H."/>
        </authorList>
    </citation>
    <scope>NUCLEOTIDE SEQUENCE [LARGE SCALE GENOMIC DNA]</scope>
    <source>
        <strain evidence="1 2">DSM 17257</strain>
    </source>
</reference>